<reference evidence="1" key="1">
    <citation type="journal article" date="2014" name="Front. Microbiol.">
        <title>High frequency of phylogenetically diverse reductive dehalogenase-homologous genes in deep subseafloor sedimentary metagenomes.</title>
        <authorList>
            <person name="Kawai M."/>
            <person name="Futagami T."/>
            <person name="Toyoda A."/>
            <person name="Takaki Y."/>
            <person name="Nishi S."/>
            <person name="Hori S."/>
            <person name="Arai W."/>
            <person name="Tsubouchi T."/>
            <person name="Morono Y."/>
            <person name="Uchiyama I."/>
            <person name="Ito T."/>
            <person name="Fujiyama A."/>
            <person name="Inagaki F."/>
            <person name="Takami H."/>
        </authorList>
    </citation>
    <scope>NUCLEOTIDE SEQUENCE</scope>
    <source>
        <strain evidence="1">Expedition CK06-06</strain>
    </source>
</reference>
<evidence type="ECO:0000313" key="1">
    <source>
        <dbReference type="EMBL" id="GAI51296.1"/>
    </source>
</evidence>
<dbReference type="EMBL" id="BARV01037486">
    <property type="protein sequence ID" value="GAI51296.1"/>
    <property type="molecule type" value="Genomic_DNA"/>
</dbReference>
<name>X1Q912_9ZZZZ</name>
<gene>
    <name evidence="1" type="ORF">S06H3_57982</name>
</gene>
<sequence>DPWLARKCDRTFTLADGSQVNRAYAARLNFTVTKEREHD</sequence>
<accession>X1Q912</accession>
<organism evidence="1">
    <name type="scientific">marine sediment metagenome</name>
    <dbReference type="NCBI Taxonomy" id="412755"/>
    <lineage>
        <taxon>unclassified sequences</taxon>
        <taxon>metagenomes</taxon>
        <taxon>ecological metagenomes</taxon>
    </lineage>
</organism>
<feature type="non-terminal residue" evidence="1">
    <location>
        <position position="1"/>
    </location>
</feature>
<comment type="caution">
    <text evidence="1">The sequence shown here is derived from an EMBL/GenBank/DDBJ whole genome shotgun (WGS) entry which is preliminary data.</text>
</comment>
<protein>
    <submittedName>
        <fullName evidence="1">Uncharacterized protein</fullName>
    </submittedName>
</protein>
<proteinExistence type="predicted"/>
<dbReference type="AlphaFoldDB" id="X1Q912"/>